<dbReference type="Pfam" id="PF02311">
    <property type="entry name" value="AraC_binding"/>
    <property type="match status" value="1"/>
</dbReference>
<dbReference type="InterPro" id="IPR037923">
    <property type="entry name" value="HTH-like"/>
</dbReference>
<dbReference type="Pfam" id="PF12833">
    <property type="entry name" value="HTH_18"/>
    <property type="match status" value="1"/>
</dbReference>
<dbReference type="Proteomes" id="UP001595816">
    <property type="component" value="Unassembled WGS sequence"/>
</dbReference>
<gene>
    <name evidence="5" type="ORF">ACFOZ4_40435</name>
</gene>
<evidence type="ECO:0000313" key="5">
    <source>
        <dbReference type="EMBL" id="MFC4136911.1"/>
    </source>
</evidence>
<evidence type="ECO:0000256" key="1">
    <source>
        <dbReference type="ARBA" id="ARBA00023015"/>
    </source>
</evidence>
<feature type="domain" description="HTH araC/xylS-type" evidence="4">
    <location>
        <begin position="160"/>
        <end position="257"/>
    </location>
</feature>
<evidence type="ECO:0000256" key="2">
    <source>
        <dbReference type="ARBA" id="ARBA00023125"/>
    </source>
</evidence>
<dbReference type="RefSeq" id="WP_253762087.1">
    <property type="nucleotide sequence ID" value="NZ_JAMZDZ010000001.1"/>
</dbReference>
<dbReference type="PANTHER" id="PTHR46796">
    <property type="entry name" value="HTH-TYPE TRANSCRIPTIONAL ACTIVATOR RHAS-RELATED"/>
    <property type="match status" value="1"/>
</dbReference>
<name>A0ABV8M2Y6_9ACTN</name>
<dbReference type="Gene3D" id="1.10.10.60">
    <property type="entry name" value="Homeodomain-like"/>
    <property type="match status" value="1"/>
</dbReference>
<keyword evidence="6" id="KW-1185">Reference proteome</keyword>
<reference evidence="6" key="1">
    <citation type="journal article" date="2019" name="Int. J. Syst. Evol. Microbiol.">
        <title>The Global Catalogue of Microorganisms (GCM) 10K type strain sequencing project: providing services to taxonomists for standard genome sequencing and annotation.</title>
        <authorList>
            <consortium name="The Broad Institute Genomics Platform"/>
            <consortium name="The Broad Institute Genome Sequencing Center for Infectious Disease"/>
            <person name="Wu L."/>
            <person name="Ma J."/>
        </authorList>
    </citation>
    <scope>NUCLEOTIDE SEQUENCE [LARGE SCALE GENOMIC DNA]</scope>
    <source>
        <strain evidence="6">CGMCC 4.7289</strain>
    </source>
</reference>
<sequence>MQAVSAWRPPVPGIAEVFHARFDRHAYPMHTHETWTLLIVDDGAIRYDLDRSEHGAVGATVTLLPPDVPHDGQSATEGGFRKRVLYLDRAVLGDALIGAAVGQPEFRDPLLRARLDQLHHAVSGPDPLEAESRLAFVAERLLTHLGAPPRVGSAPPRLAADLRDLLDDRVKAGVTLQEASESLFAHPTHLVRSFTRAFGLPPHAYLMGRRIALARTLLLDGRRPAEVAIEAGFFDQAHLNRHFVRHVGVSPGRYARPPGNHSASGGHLQVWNSMTRPLEGASKDYSTPTTRS</sequence>
<proteinExistence type="predicted"/>
<accession>A0ABV8M2Y6</accession>
<dbReference type="InterPro" id="IPR050204">
    <property type="entry name" value="AraC_XylS_family_regulators"/>
</dbReference>
<dbReference type="EMBL" id="JBHSAY010000035">
    <property type="protein sequence ID" value="MFC4136911.1"/>
    <property type="molecule type" value="Genomic_DNA"/>
</dbReference>
<dbReference type="SMART" id="SM00342">
    <property type="entry name" value="HTH_ARAC"/>
    <property type="match status" value="1"/>
</dbReference>
<keyword evidence="1" id="KW-0805">Transcription regulation</keyword>
<keyword evidence="3" id="KW-0804">Transcription</keyword>
<evidence type="ECO:0000256" key="3">
    <source>
        <dbReference type="ARBA" id="ARBA00023163"/>
    </source>
</evidence>
<dbReference type="InterPro" id="IPR018060">
    <property type="entry name" value="HTH_AraC"/>
</dbReference>
<protein>
    <submittedName>
        <fullName evidence="5">Helix-turn-helix domain-containing protein</fullName>
    </submittedName>
</protein>
<dbReference type="InterPro" id="IPR009057">
    <property type="entry name" value="Homeodomain-like_sf"/>
</dbReference>
<organism evidence="5 6">
    <name type="scientific">Hamadaea flava</name>
    <dbReference type="NCBI Taxonomy" id="1742688"/>
    <lineage>
        <taxon>Bacteria</taxon>
        <taxon>Bacillati</taxon>
        <taxon>Actinomycetota</taxon>
        <taxon>Actinomycetes</taxon>
        <taxon>Micromonosporales</taxon>
        <taxon>Micromonosporaceae</taxon>
        <taxon>Hamadaea</taxon>
    </lineage>
</organism>
<dbReference type="PROSITE" id="PS01124">
    <property type="entry name" value="HTH_ARAC_FAMILY_2"/>
    <property type="match status" value="1"/>
</dbReference>
<keyword evidence="2" id="KW-0238">DNA-binding</keyword>
<evidence type="ECO:0000259" key="4">
    <source>
        <dbReference type="PROSITE" id="PS01124"/>
    </source>
</evidence>
<dbReference type="SUPFAM" id="SSF46689">
    <property type="entry name" value="Homeodomain-like"/>
    <property type="match status" value="1"/>
</dbReference>
<evidence type="ECO:0000313" key="6">
    <source>
        <dbReference type="Proteomes" id="UP001595816"/>
    </source>
</evidence>
<dbReference type="PANTHER" id="PTHR46796:SF2">
    <property type="entry name" value="TRANSCRIPTIONAL REGULATORY PROTEIN"/>
    <property type="match status" value="1"/>
</dbReference>
<dbReference type="SUPFAM" id="SSF51215">
    <property type="entry name" value="Regulatory protein AraC"/>
    <property type="match status" value="1"/>
</dbReference>
<comment type="caution">
    <text evidence="5">The sequence shown here is derived from an EMBL/GenBank/DDBJ whole genome shotgun (WGS) entry which is preliminary data.</text>
</comment>
<dbReference type="InterPro" id="IPR003313">
    <property type="entry name" value="AraC-bd"/>
</dbReference>